<dbReference type="Pfam" id="PF01812">
    <property type="entry name" value="5-FTHF_cyc-lig"/>
    <property type="match status" value="1"/>
</dbReference>
<comment type="catalytic activity">
    <reaction evidence="5">
        <text>(6S)-5-formyl-5,6,7,8-tetrahydrofolate + ATP = (6R)-5,10-methenyltetrahydrofolate + ADP + phosphate</text>
        <dbReference type="Rhea" id="RHEA:10488"/>
        <dbReference type="ChEBI" id="CHEBI:30616"/>
        <dbReference type="ChEBI" id="CHEBI:43474"/>
        <dbReference type="ChEBI" id="CHEBI:57455"/>
        <dbReference type="ChEBI" id="CHEBI:57457"/>
        <dbReference type="ChEBI" id="CHEBI:456216"/>
        <dbReference type="EC" id="6.3.3.2"/>
    </reaction>
</comment>
<dbReference type="EMBL" id="LRDH01000151">
    <property type="protein sequence ID" value="PPV12231.1"/>
    <property type="molecule type" value="Genomic_DNA"/>
</dbReference>
<comment type="similarity">
    <text evidence="1 5">Belongs to the 5-formyltetrahydrofolate cyclo-ligase family.</text>
</comment>
<dbReference type="InterPro" id="IPR024185">
    <property type="entry name" value="FTHF_cligase-like_sf"/>
</dbReference>
<sequence length="195" mass="22928">MEQIYIKKKNLRQDILNIRNNMNESQKKDKDNFIREKFLKSEYYKKSNKIFIYISYSSEINTIEIINKALDDGKKIFVPRTIFKTKVMDAVKINSLNNLKKDRYGIPEPAVNEPHIDPDELDLIVVPGVAFDKEGGRMGYGAGYYDRYFKKISEERKEEIKKVALAYDFQVIEEVPMDKQDVKIDCIITEKQIIK</sequence>
<dbReference type="Gene3D" id="3.40.50.10420">
    <property type="entry name" value="NagB/RpiA/CoA transferase-like"/>
    <property type="match status" value="1"/>
</dbReference>
<evidence type="ECO:0000256" key="2">
    <source>
        <dbReference type="ARBA" id="ARBA00022741"/>
    </source>
</evidence>
<evidence type="ECO:0000256" key="4">
    <source>
        <dbReference type="PIRSR" id="PIRSR006806-1"/>
    </source>
</evidence>
<dbReference type="NCBIfam" id="TIGR02727">
    <property type="entry name" value="MTHFS_bact"/>
    <property type="match status" value="1"/>
</dbReference>
<keyword evidence="5" id="KW-0460">Magnesium</keyword>
<dbReference type="EMBL" id="WOFV02000024">
    <property type="protein sequence ID" value="NAS18040.1"/>
    <property type="molecule type" value="Genomic_DNA"/>
</dbReference>
<keyword evidence="2 4" id="KW-0547">Nucleotide-binding</keyword>
<evidence type="ECO:0000313" key="8">
    <source>
        <dbReference type="EMBL" id="NAS18040.1"/>
    </source>
</evidence>
<dbReference type="AlphaFoldDB" id="A0A2S7F699"/>
<feature type="binding site" evidence="4">
    <location>
        <position position="59"/>
    </location>
    <ligand>
        <name>substrate</name>
    </ligand>
</feature>
<keyword evidence="9" id="KW-0436">Ligase</keyword>
<feature type="binding site" evidence="4">
    <location>
        <begin position="8"/>
        <end position="12"/>
    </location>
    <ligand>
        <name>ATP</name>
        <dbReference type="ChEBI" id="CHEBI:30616"/>
    </ligand>
</feature>
<evidence type="ECO:0000313" key="10">
    <source>
        <dbReference type="Proteomes" id="UP000238081"/>
    </source>
</evidence>
<dbReference type="RefSeq" id="WP_003410795.1">
    <property type="nucleotide sequence ID" value="NZ_BKBC01000039.1"/>
</dbReference>
<dbReference type="GO" id="GO:0030272">
    <property type="term" value="F:5-formyltetrahydrofolate cyclo-ligase activity"/>
    <property type="evidence" value="ECO:0007669"/>
    <property type="project" value="UniProtKB-EC"/>
</dbReference>
<dbReference type="GO" id="GO:0009396">
    <property type="term" value="P:folic acid-containing compound biosynthetic process"/>
    <property type="evidence" value="ECO:0007669"/>
    <property type="project" value="TreeGrafter"/>
</dbReference>
<protein>
    <recommendedName>
        <fullName evidence="5">5-formyltetrahydrofolate cyclo-ligase</fullName>
        <ecNumber evidence="5">6.3.3.2</ecNumber>
    </recommendedName>
</protein>
<reference evidence="7 11" key="2">
    <citation type="submission" date="2019-07" db="EMBL/GenBank/DDBJ databases">
        <title>Whole genome shotgun sequence of Clostridium butyricum NBRC 3858.</title>
        <authorList>
            <person name="Hosoyama A."/>
            <person name="Uohara A."/>
            <person name="Ohji S."/>
            <person name="Ichikawa N."/>
        </authorList>
    </citation>
    <scope>NUCLEOTIDE SEQUENCE [LARGE SCALE GENOMIC DNA]</scope>
    <source>
        <strain evidence="7 11">NBRC 3858</strain>
    </source>
</reference>
<dbReference type="Proteomes" id="UP000474042">
    <property type="component" value="Unassembled WGS sequence"/>
</dbReference>
<keyword evidence="3 4" id="KW-0067">ATP-binding</keyword>
<reference evidence="8 12" key="3">
    <citation type="submission" date="2020-01" db="EMBL/GenBank/DDBJ databases">
        <title>Genome sequence of a 1,3-propanediol producer, Clostridium butyricum S3.</title>
        <authorList>
            <person name="Zhou J."/>
        </authorList>
    </citation>
    <scope>NUCLEOTIDE SEQUENCE [LARGE SCALE GENOMIC DNA]</scope>
    <source>
        <strain evidence="8 12">S3</strain>
    </source>
</reference>
<dbReference type="PANTHER" id="PTHR23407:SF1">
    <property type="entry name" value="5-FORMYLTETRAHYDROFOLATE CYCLO-LIGASE"/>
    <property type="match status" value="1"/>
</dbReference>
<name>A0A2S7F699_CLOBU</name>
<feature type="binding site" evidence="4">
    <location>
        <position position="54"/>
    </location>
    <ligand>
        <name>substrate</name>
    </ligand>
</feature>
<dbReference type="GO" id="GO:0035999">
    <property type="term" value="P:tetrahydrofolate interconversion"/>
    <property type="evidence" value="ECO:0007669"/>
    <property type="project" value="TreeGrafter"/>
</dbReference>
<dbReference type="InterPro" id="IPR037171">
    <property type="entry name" value="NagB/RpiA_transferase-like"/>
</dbReference>
<dbReference type="EC" id="6.3.3.2" evidence="5"/>
<comment type="cofactor">
    <cofactor evidence="5">
        <name>Mg(2+)</name>
        <dbReference type="ChEBI" id="CHEBI:18420"/>
    </cofactor>
</comment>
<evidence type="ECO:0000256" key="5">
    <source>
        <dbReference type="RuleBase" id="RU361279"/>
    </source>
</evidence>
<dbReference type="InterPro" id="IPR002698">
    <property type="entry name" value="FTHF_cligase"/>
</dbReference>
<evidence type="ECO:0000313" key="12">
    <source>
        <dbReference type="Proteomes" id="UP000474042"/>
    </source>
</evidence>
<dbReference type="EMBL" id="BKBC01000039">
    <property type="protein sequence ID" value="GEQ22067.1"/>
    <property type="molecule type" value="Genomic_DNA"/>
</dbReference>
<evidence type="ECO:0000256" key="3">
    <source>
        <dbReference type="ARBA" id="ARBA00022840"/>
    </source>
</evidence>
<evidence type="ECO:0000313" key="9">
    <source>
        <dbReference type="EMBL" id="PPV12231.1"/>
    </source>
</evidence>
<dbReference type="GO" id="GO:0005524">
    <property type="term" value="F:ATP binding"/>
    <property type="evidence" value="ECO:0007669"/>
    <property type="project" value="UniProtKB-KW"/>
</dbReference>
<keyword evidence="5" id="KW-0479">Metal-binding</keyword>
<keyword evidence="6" id="KW-0175">Coiled coil</keyword>
<dbReference type="Proteomes" id="UP000238081">
    <property type="component" value="Unassembled WGS sequence"/>
</dbReference>
<feature type="coiled-coil region" evidence="6">
    <location>
        <begin position="1"/>
        <end position="28"/>
    </location>
</feature>
<reference evidence="9 10" key="1">
    <citation type="submission" date="2016-01" db="EMBL/GenBank/DDBJ databases">
        <title>Characterization of the Clostridium difficile lineages that are prevalent in Hong Kong and China.</title>
        <authorList>
            <person name="Kwok J.S.-L."/>
            <person name="Lam W.-Y."/>
            <person name="Ip M."/>
            <person name="Chan T.-F."/>
            <person name="Hawkey P.M."/>
            <person name="Tsui S.K.-W."/>
        </authorList>
    </citation>
    <scope>NUCLEOTIDE SEQUENCE [LARGE SCALE GENOMIC DNA]</scope>
    <source>
        <strain evidence="9 10">300064</strain>
    </source>
</reference>
<feature type="binding site" evidence="4">
    <location>
        <begin position="137"/>
        <end position="145"/>
    </location>
    <ligand>
        <name>ATP</name>
        <dbReference type="ChEBI" id="CHEBI:30616"/>
    </ligand>
</feature>
<evidence type="ECO:0000256" key="6">
    <source>
        <dbReference type="SAM" id="Coils"/>
    </source>
</evidence>
<organism evidence="9 10">
    <name type="scientific">Clostridium butyricum</name>
    <dbReference type="NCBI Taxonomy" id="1492"/>
    <lineage>
        <taxon>Bacteria</taxon>
        <taxon>Bacillati</taxon>
        <taxon>Bacillota</taxon>
        <taxon>Clostridia</taxon>
        <taxon>Eubacteriales</taxon>
        <taxon>Clostridiaceae</taxon>
        <taxon>Clostridium</taxon>
    </lineage>
</organism>
<gene>
    <name evidence="9" type="ORF">AWN73_05220</name>
    <name evidence="7" type="ORF">CBU02nite_25730</name>
    <name evidence="8" type="ORF">GND98_009175</name>
</gene>
<dbReference type="SUPFAM" id="SSF100950">
    <property type="entry name" value="NagB/RpiA/CoA transferase-like"/>
    <property type="match status" value="1"/>
</dbReference>
<proteinExistence type="inferred from homology"/>
<dbReference type="Proteomes" id="UP000321089">
    <property type="component" value="Unassembled WGS sequence"/>
</dbReference>
<dbReference type="PIRSF" id="PIRSF006806">
    <property type="entry name" value="FTHF_cligase"/>
    <property type="match status" value="1"/>
</dbReference>
<evidence type="ECO:0000313" key="11">
    <source>
        <dbReference type="Proteomes" id="UP000321089"/>
    </source>
</evidence>
<comment type="caution">
    <text evidence="9">The sequence shown here is derived from an EMBL/GenBank/DDBJ whole genome shotgun (WGS) entry which is preliminary data.</text>
</comment>
<evidence type="ECO:0000313" key="7">
    <source>
        <dbReference type="EMBL" id="GEQ22067.1"/>
    </source>
</evidence>
<accession>A0A2S7F699</accession>
<evidence type="ECO:0000256" key="1">
    <source>
        <dbReference type="ARBA" id="ARBA00010638"/>
    </source>
</evidence>
<dbReference type="GO" id="GO:0046872">
    <property type="term" value="F:metal ion binding"/>
    <property type="evidence" value="ECO:0007669"/>
    <property type="project" value="UniProtKB-KW"/>
</dbReference>
<dbReference type="PANTHER" id="PTHR23407">
    <property type="entry name" value="ATPASE INHIBITOR/5-FORMYLTETRAHYDROFOLATE CYCLO-LIGASE"/>
    <property type="match status" value="1"/>
</dbReference>